<dbReference type="PANTHER" id="PTHR42711">
    <property type="entry name" value="ABC TRANSPORTER ATP-BINDING PROTEIN"/>
    <property type="match status" value="1"/>
</dbReference>
<dbReference type="EC" id="3.6.3.-" evidence="5"/>
<dbReference type="GO" id="GO:0005524">
    <property type="term" value="F:ATP binding"/>
    <property type="evidence" value="ECO:0007669"/>
    <property type="project" value="UniProtKB-KW"/>
</dbReference>
<protein>
    <submittedName>
        <fullName evidence="5">Fluoroquinolones export ATP-binding protein</fullName>
        <ecNumber evidence="5">3.6.3.-</ecNumber>
    </submittedName>
</protein>
<dbReference type="Pfam" id="PF00005">
    <property type="entry name" value="ABC_tran"/>
    <property type="match status" value="1"/>
</dbReference>
<dbReference type="RefSeq" id="WP_130181508.1">
    <property type="nucleotide sequence ID" value="NZ_CP035945.1"/>
</dbReference>
<organism evidence="5 6">
    <name type="scientific">Blautia producta</name>
    <dbReference type="NCBI Taxonomy" id="33035"/>
    <lineage>
        <taxon>Bacteria</taxon>
        <taxon>Bacillati</taxon>
        <taxon>Bacillota</taxon>
        <taxon>Clostridia</taxon>
        <taxon>Lachnospirales</taxon>
        <taxon>Lachnospiraceae</taxon>
        <taxon>Blautia</taxon>
    </lineage>
</organism>
<evidence type="ECO:0000259" key="4">
    <source>
        <dbReference type="PROSITE" id="PS50893"/>
    </source>
</evidence>
<dbReference type="InterPro" id="IPR003439">
    <property type="entry name" value="ABC_transporter-like_ATP-bd"/>
</dbReference>
<keyword evidence="2" id="KW-0547">Nucleotide-binding</keyword>
<evidence type="ECO:0000256" key="3">
    <source>
        <dbReference type="ARBA" id="ARBA00022840"/>
    </source>
</evidence>
<evidence type="ECO:0000313" key="5">
    <source>
        <dbReference type="EMBL" id="QBE97896.1"/>
    </source>
</evidence>
<feature type="domain" description="ABC transporter" evidence="4">
    <location>
        <begin position="7"/>
        <end position="233"/>
    </location>
</feature>
<dbReference type="Proteomes" id="UP000289794">
    <property type="component" value="Chromosome"/>
</dbReference>
<dbReference type="Gene3D" id="3.40.50.300">
    <property type="entry name" value="P-loop containing nucleotide triphosphate hydrolases"/>
    <property type="match status" value="1"/>
</dbReference>
<dbReference type="InterPro" id="IPR050763">
    <property type="entry name" value="ABC_transporter_ATP-binding"/>
</dbReference>
<keyword evidence="5" id="KW-0378">Hydrolase</keyword>
<dbReference type="GO" id="GO:0016887">
    <property type="term" value="F:ATP hydrolysis activity"/>
    <property type="evidence" value="ECO:0007669"/>
    <property type="project" value="InterPro"/>
</dbReference>
<keyword evidence="1" id="KW-0813">Transport</keyword>
<keyword evidence="3 5" id="KW-0067">ATP-binding</keyword>
<dbReference type="InterPro" id="IPR027417">
    <property type="entry name" value="P-loop_NTPase"/>
</dbReference>
<dbReference type="PROSITE" id="PS00211">
    <property type="entry name" value="ABC_TRANSPORTER_1"/>
    <property type="match status" value="1"/>
</dbReference>
<gene>
    <name evidence="5" type="ORF">PMF13cell1_03459</name>
</gene>
<dbReference type="PROSITE" id="PS50893">
    <property type="entry name" value="ABC_TRANSPORTER_2"/>
    <property type="match status" value="1"/>
</dbReference>
<name>A0A4P6M0B5_9FIRM</name>
<dbReference type="PANTHER" id="PTHR42711:SF13">
    <property type="entry name" value="ABC TRANSPORTER, ATP-BINDING PROTEIN"/>
    <property type="match status" value="1"/>
</dbReference>
<dbReference type="KEGG" id="bpro:PMF13cell1_03459"/>
<accession>A0A4P6M0B5</accession>
<evidence type="ECO:0000256" key="1">
    <source>
        <dbReference type="ARBA" id="ARBA00022448"/>
    </source>
</evidence>
<dbReference type="InterPro" id="IPR017871">
    <property type="entry name" value="ABC_transporter-like_CS"/>
</dbReference>
<dbReference type="InterPro" id="IPR003593">
    <property type="entry name" value="AAA+_ATPase"/>
</dbReference>
<dbReference type="SMART" id="SM00382">
    <property type="entry name" value="AAA"/>
    <property type="match status" value="1"/>
</dbReference>
<evidence type="ECO:0000313" key="6">
    <source>
        <dbReference type="Proteomes" id="UP000289794"/>
    </source>
</evidence>
<reference evidence="5 6" key="1">
    <citation type="submission" date="2019-01" db="EMBL/GenBank/DDBJ databases">
        <title>PMF-metabolizing Aryl O-demethylase.</title>
        <authorList>
            <person name="Kim M."/>
        </authorList>
    </citation>
    <scope>NUCLEOTIDE SEQUENCE [LARGE SCALE GENOMIC DNA]</scope>
    <source>
        <strain evidence="5 6">PMF1</strain>
    </source>
</reference>
<evidence type="ECO:0000256" key="2">
    <source>
        <dbReference type="ARBA" id="ARBA00022741"/>
    </source>
</evidence>
<dbReference type="EMBL" id="CP035945">
    <property type="protein sequence ID" value="QBE97896.1"/>
    <property type="molecule type" value="Genomic_DNA"/>
</dbReference>
<dbReference type="SUPFAM" id="SSF52540">
    <property type="entry name" value="P-loop containing nucleoside triphosphate hydrolases"/>
    <property type="match status" value="1"/>
</dbReference>
<dbReference type="AlphaFoldDB" id="A0A4P6M0B5"/>
<dbReference type="CDD" id="cd03230">
    <property type="entry name" value="ABC_DR_subfamily_A"/>
    <property type="match status" value="1"/>
</dbReference>
<sequence length="284" mass="31922">MGCECSIKIMDITQRFGDKTVLKNIDLTLRKGEILGLLGPSGAGKTTLIKILTGQLVQTGGRAEVLGTDTRALTSSIYTKMGMVLDNTGLYERLSCRDNLALFAQIYRIPKTKIREILGEVGLLEAEKRPVSKLSKGMRQRLVMARALMHSPEILFLDEPGSALDPSTVNEIHDLIRREQTKGATIFLTTHNMEEAAKLCDHVALLHEGKIVEYGKPEEICRKYNYQNRIKILLKNGREIILQNEKKEAGRIQELFASEQVESIHSTEPNLETVFLELTGRRFE</sequence>
<proteinExistence type="predicted"/>